<comment type="caution">
    <text evidence="3">The sequence shown here is derived from an EMBL/GenBank/DDBJ whole genome shotgun (WGS) entry which is preliminary data.</text>
</comment>
<evidence type="ECO:0000256" key="1">
    <source>
        <dbReference type="SAM" id="MobiDB-lite"/>
    </source>
</evidence>
<evidence type="ECO:0000256" key="2">
    <source>
        <dbReference type="SAM" id="SignalP"/>
    </source>
</evidence>
<dbReference type="AlphaFoldDB" id="A0A656QQF9"/>
<accession>A0A656QQF9</accession>
<feature type="region of interest" description="Disordered" evidence="1">
    <location>
        <begin position="20"/>
        <end position="62"/>
    </location>
</feature>
<gene>
    <name evidence="3" type="ORF">BG60_00775</name>
</gene>
<evidence type="ECO:0000313" key="3">
    <source>
        <dbReference type="EMBL" id="KDR33734.1"/>
    </source>
</evidence>
<keyword evidence="2" id="KW-0732">Signal</keyword>
<sequence length="83" mass="8253">MAASAASVFAMSAVAQTQNMQMAPAQGSTAQQNAQDGSTATSDSSYGGAMSTSKSGSASRDAWTGSTMQLCTPGLSCNIYSGQ</sequence>
<feature type="chain" id="PRO_5024871765" evidence="2">
    <location>
        <begin position="16"/>
        <end position="83"/>
    </location>
</feature>
<dbReference type="EMBL" id="JFHD01000001">
    <property type="protein sequence ID" value="KDR33734.1"/>
    <property type="molecule type" value="Genomic_DNA"/>
</dbReference>
<proteinExistence type="predicted"/>
<organism evidence="3 4">
    <name type="scientific">Caballeronia zhejiangensis</name>
    <dbReference type="NCBI Taxonomy" id="871203"/>
    <lineage>
        <taxon>Bacteria</taxon>
        <taxon>Pseudomonadati</taxon>
        <taxon>Pseudomonadota</taxon>
        <taxon>Betaproteobacteria</taxon>
        <taxon>Burkholderiales</taxon>
        <taxon>Burkholderiaceae</taxon>
        <taxon>Caballeronia</taxon>
    </lineage>
</organism>
<feature type="signal peptide" evidence="2">
    <location>
        <begin position="1"/>
        <end position="15"/>
    </location>
</feature>
<evidence type="ECO:0000313" key="4">
    <source>
        <dbReference type="Proteomes" id="UP000027451"/>
    </source>
</evidence>
<keyword evidence="4" id="KW-1185">Reference proteome</keyword>
<name>A0A656QQF9_9BURK</name>
<dbReference type="Proteomes" id="UP000027451">
    <property type="component" value="Unassembled WGS sequence"/>
</dbReference>
<reference evidence="3 4" key="1">
    <citation type="submission" date="2014-03" db="EMBL/GenBank/DDBJ databases">
        <title>Draft Genome Sequences of Four Burkholderia Strains.</title>
        <authorList>
            <person name="Liu X.Y."/>
            <person name="Li C.X."/>
            <person name="Xu J.H."/>
        </authorList>
    </citation>
    <scope>NUCLEOTIDE SEQUENCE [LARGE SCALE GENOMIC DNA]</scope>
    <source>
        <strain evidence="3 4">OP-1</strain>
    </source>
</reference>
<protein>
    <submittedName>
        <fullName evidence="3">Uncharacterized protein</fullName>
    </submittedName>
</protein>